<evidence type="ECO:0000256" key="1">
    <source>
        <dbReference type="SAM" id="MobiDB-lite"/>
    </source>
</evidence>
<keyword evidence="3" id="KW-1185">Reference proteome</keyword>
<dbReference type="EMBL" id="CDMY01000748">
    <property type="protein sequence ID" value="CEM32279.1"/>
    <property type="molecule type" value="Genomic_DNA"/>
</dbReference>
<dbReference type="InParanoid" id="A0A0G4GPJ2"/>
<feature type="compositionally biased region" description="Low complexity" evidence="1">
    <location>
        <begin position="139"/>
        <end position="158"/>
    </location>
</feature>
<gene>
    <name evidence="2" type="ORF">Vbra_988</name>
</gene>
<feature type="region of interest" description="Disordered" evidence="1">
    <location>
        <begin position="65"/>
        <end position="158"/>
    </location>
</feature>
<sequence length="158" mass="16526">MPPTSRLNGFHSISRLRGLRCAVAMTGGPVGLLDGHFVYELEVTGQRLAIKPSFHSHIKFCIEPDKSAVGTDKGQDSEEEDADQPPPSPPPSVALPAAATDKAADARTASAVRGSFGSPPLAPIIKWCDRVVDPNPHLTRGSSSTGSSGPTTSTAKTR</sequence>
<accession>A0A0G4GPJ2</accession>
<feature type="compositionally biased region" description="Pro residues" evidence="1">
    <location>
        <begin position="84"/>
        <end position="93"/>
    </location>
</feature>
<dbReference type="VEuPathDB" id="CryptoDB:Vbra_988"/>
<evidence type="ECO:0000313" key="2">
    <source>
        <dbReference type="EMBL" id="CEM32279.1"/>
    </source>
</evidence>
<organism evidence="2 3">
    <name type="scientific">Vitrella brassicaformis (strain CCMP3155)</name>
    <dbReference type="NCBI Taxonomy" id="1169540"/>
    <lineage>
        <taxon>Eukaryota</taxon>
        <taxon>Sar</taxon>
        <taxon>Alveolata</taxon>
        <taxon>Colpodellida</taxon>
        <taxon>Vitrellaceae</taxon>
        <taxon>Vitrella</taxon>
    </lineage>
</organism>
<feature type="compositionally biased region" description="Low complexity" evidence="1">
    <location>
        <begin position="94"/>
        <end position="111"/>
    </location>
</feature>
<evidence type="ECO:0000313" key="3">
    <source>
        <dbReference type="Proteomes" id="UP000041254"/>
    </source>
</evidence>
<name>A0A0G4GPJ2_VITBC</name>
<dbReference type="Proteomes" id="UP000041254">
    <property type="component" value="Unassembled WGS sequence"/>
</dbReference>
<proteinExistence type="predicted"/>
<protein>
    <submittedName>
        <fullName evidence="2">Uncharacterized protein</fullName>
    </submittedName>
</protein>
<reference evidence="2 3" key="1">
    <citation type="submission" date="2014-11" db="EMBL/GenBank/DDBJ databases">
        <authorList>
            <person name="Zhu J."/>
            <person name="Qi W."/>
            <person name="Song R."/>
        </authorList>
    </citation>
    <scope>NUCLEOTIDE SEQUENCE [LARGE SCALE GENOMIC DNA]</scope>
</reference>
<dbReference type="AlphaFoldDB" id="A0A0G4GPJ2"/>